<dbReference type="Pfam" id="PF13468">
    <property type="entry name" value="Glyoxalase_3"/>
    <property type="match status" value="1"/>
</dbReference>
<dbReference type="RefSeq" id="WP_106303262.1">
    <property type="nucleotide sequence ID" value="NZ_PVWO01000090.1"/>
</dbReference>
<evidence type="ECO:0000259" key="1">
    <source>
        <dbReference type="Pfam" id="PF13468"/>
    </source>
</evidence>
<dbReference type="Proteomes" id="UP000238937">
    <property type="component" value="Unassembled WGS sequence"/>
</dbReference>
<accession>A0A2T1GHR1</accession>
<dbReference type="OrthoDB" id="1426774at2"/>
<keyword evidence="3" id="KW-1185">Reference proteome</keyword>
<feature type="domain" description="Glyoxalase-like" evidence="1">
    <location>
        <begin position="5"/>
        <end position="69"/>
    </location>
</feature>
<proteinExistence type="predicted"/>
<organism evidence="2 3">
    <name type="scientific">Chamaesiphon polymorphus CCALA 037</name>
    <dbReference type="NCBI Taxonomy" id="2107692"/>
    <lineage>
        <taxon>Bacteria</taxon>
        <taxon>Bacillati</taxon>
        <taxon>Cyanobacteriota</taxon>
        <taxon>Cyanophyceae</taxon>
        <taxon>Gomontiellales</taxon>
        <taxon>Chamaesiphonaceae</taxon>
        <taxon>Chamaesiphon</taxon>
    </lineage>
</organism>
<reference evidence="2 3" key="1">
    <citation type="submission" date="2018-03" db="EMBL/GenBank/DDBJ databases">
        <title>The ancient ancestry and fast evolution of plastids.</title>
        <authorList>
            <person name="Moore K.R."/>
            <person name="Magnabosco C."/>
            <person name="Momper L."/>
            <person name="Gold D.A."/>
            <person name="Bosak T."/>
            <person name="Fournier G.P."/>
        </authorList>
    </citation>
    <scope>NUCLEOTIDE SEQUENCE [LARGE SCALE GENOMIC DNA]</scope>
    <source>
        <strain evidence="2 3">CCALA 037</strain>
    </source>
</reference>
<dbReference type="Gene3D" id="3.10.180.10">
    <property type="entry name" value="2,3-Dihydroxybiphenyl 1,2-Dioxygenase, domain 1"/>
    <property type="match status" value="1"/>
</dbReference>
<dbReference type="EMBL" id="PVWO01000090">
    <property type="protein sequence ID" value="PSB57138.1"/>
    <property type="molecule type" value="Genomic_DNA"/>
</dbReference>
<evidence type="ECO:0000313" key="3">
    <source>
        <dbReference type="Proteomes" id="UP000238937"/>
    </source>
</evidence>
<dbReference type="InterPro" id="IPR029068">
    <property type="entry name" value="Glyas_Bleomycin-R_OHBP_Dase"/>
</dbReference>
<name>A0A2T1GHR1_9CYAN</name>
<evidence type="ECO:0000313" key="2">
    <source>
        <dbReference type="EMBL" id="PSB57138.1"/>
    </source>
</evidence>
<gene>
    <name evidence="2" type="ORF">C7B77_09360</name>
</gene>
<dbReference type="InterPro" id="IPR025870">
    <property type="entry name" value="Glyoxalase-like_dom"/>
</dbReference>
<protein>
    <recommendedName>
        <fullName evidence="1">Glyoxalase-like domain-containing protein</fullName>
    </recommendedName>
</protein>
<comment type="caution">
    <text evidence="2">The sequence shown here is derived from an EMBL/GenBank/DDBJ whole genome shotgun (WGS) entry which is preliminary data.</text>
</comment>
<dbReference type="AlphaFoldDB" id="A0A2T1GHR1"/>
<sequence length="223" mass="24916">MSCEFDHLFICTDLGAGVADRLVEFGLVEGSANPHPGQGTTNRRFFFDNAMLELLWVDDEAAAYSPPIARTRLWERWLNRTNGACPFGLVVRPTPGEEGSVAFLSWAYHPPYLPPTVAILVGTNSENLTEPMLCQIPFGQRPDRYSAQRVQPLHHPLGIREITRVELVSPHAARPSPELQALVAVDRIKLRFGTEYIIELGFDGEGQGQQLDLRSELPLILSW</sequence>